<dbReference type="AlphaFoldDB" id="A0A3P3WC39"/>
<organism evidence="2 3">
    <name type="scientific">Paenimyroides tangerinum</name>
    <dbReference type="NCBI Taxonomy" id="2488728"/>
    <lineage>
        <taxon>Bacteria</taxon>
        <taxon>Pseudomonadati</taxon>
        <taxon>Bacteroidota</taxon>
        <taxon>Flavobacteriia</taxon>
        <taxon>Flavobacteriales</taxon>
        <taxon>Flavobacteriaceae</taxon>
        <taxon>Paenimyroides</taxon>
    </lineage>
</organism>
<dbReference type="InterPro" id="IPR005901">
    <property type="entry name" value="GLPGLI"/>
</dbReference>
<evidence type="ECO:0000313" key="3">
    <source>
        <dbReference type="Proteomes" id="UP000275719"/>
    </source>
</evidence>
<evidence type="ECO:0000313" key="2">
    <source>
        <dbReference type="EMBL" id="RRJ91948.1"/>
    </source>
</evidence>
<name>A0A3P3WC39_9FLAO</name>
<dbReference type="Pfam" id="PF22252">
    <property type="entry name" value="PNGase_F-II_N"/>
    <property type="match status" value="1"/>
</dbReference>
<keyword evidence="3" id="KW-1185">Reference proteome</keyword>
<feature type="signal peptide" evidence="1">
    <location>
        <begin position="1"/>
        <end position="18"/>
    </location>
</feature>
<proteinExistence type="predicted"/>
<dbReference type="RefSeq" id="WP_125017664.1">
    <property type="nucleotide sequence ID" value="NZ_RQVQ01000007.1"/>
</dbReference>
<dbReference type="EMBL" id="RQVQ01000007">
    <property type="protein sequence ID" value="RRJ91948.1"/>
    <property type="molecule type" value="Genomic_DNA"/>
</dbReference>
<dbReference type="OrthoDB" id="1068986at2"/>
<gene>
    <name evidence="2" type="ORF">EG240_03970</name>
</gene>
<dbReference type="NCBIfam" id="TIGR01200">
    <property type="entry name" value="GLPGLI"/>
    <property type="match status" value="1"/>
</dbReference>
<protein>
    <submittedName>
        <fullName evidence="2">GLPGLI family protein</fullName>
    </submittedName>
</protein>
<feature type="chain" id="PRO_5018248786" evidence="1">
    <location>
        <begin position="19"/>
        <end position="257"/>
    </location>
</feature>
<evidence type="ECO:0000256" key="1">
    <source>
        <dbReference type="SAM" id="SignalP"/>
    </source>
</evidence>
<dbReference type="Proteomes" id="UP000275719">
    <property type="component" value="Unassembled WGS sequence"/>
</dbReference>
<sequence>MKSFILLLFLICCQSITAQTNNYKITYKNFEGNLKRDAVLYLKENQPTVMRTIIASTVPLEIIKDSTYIDSNGATTTVFGSGNKDYSIFPDEYIKVDHLNNKIEMIKVVLEKKFLITDELNYNWKITNETKQIQNYTCYKATTSFRGNNFEAWFTPDIPVNAGPWKWYGLPGLIVEATDTDKSEVYLLEKIEKLTDEIPFPSTKSEKLTLRKYFKNAEEAMDAFLSELNERNVTVTSNVIGRFGLERIYEWEEIPEK</sequence>
<comment type="caution">
    <text evidence="2">The sequence shown here is derived from an EMBL/GenBank/DDBJ whole genome shotgun (WGS) entry which is preliminary data.</text>
</comment>
<accession>A0A3P3WC39</accession>
<keyword evidence="1" id="KW-0732">Signal</keyword>
<reference evidence="2 3" key="1">
    <citation type="submission" date="2018-11" db="EMBL/GenBank/DDBJ databases">
        <title>Flavobacterium sp. nov., YIM 102701-2 draft genome.</title>
        <authorList>
            <person name="Li G."/>
            <person name="Jiang Y."/>
        </authorList>
    </citation>
    <scope>NUCLEOTIDE SEQUENCE [LARGE SCALE GENOMIC DNA]</scope>
    <source>
        <strain evidence="2 3">YIM 102701-2</strain>
    </source>
</reference>